<organism evidence="2 3">
    <name type="scientific">Vitis vinifera</name>
    <name type="common">Grape</name>
    <dbReference type="NCBI Taxonomy" id="29760"/>
    <lineage>
        <taxon>Eukaryota</taxon>
        <taxon>Viridiplantae</taxon>
        <taxon>Streptophyta</taxon>
        <taxon>Embryophyta</taxon>
        <taxon>Tracheophyta</taxon>
        <taxon>Spermatophyta</taxon>
        <taxon>Magnoliopsida</taxon>
        <taxon>eudicotyledons</taxon>
        <taxon>Gunneridae</taxon>
        <taxon>Pentapetalae</taxon>
        <taxon>rosids</taxon>
        <taxon>Vitales</taxon>
        <taxon>Vitaceae</taxon>
        <taxon>Viteae</taxon>
        <taxon>Vitis</taxon>
    </lineage>
</organism>
<feature type="region of interest" description="Disordered" evidence="1">
    <location>
        <begin position="119"/>
        <end position="188"/>
    </location>
</feature>
<dbReference type="PANTHER" id="PTHR38223">
    <property type="match status" value="1"/>
</dbReference>
<feature type="compositionally biased region" description="Basic and acidic residues" evidence="1">
    <location>
        <begin position="176"/>
        <end position="187"/>
    </location>
</feature>
<dbReference type="PANTHER" id="PTHR38223:SF4">
    <property type="match status" value="1"/>
</dbReference>
<protein>
    <submittedName>
        <fullName evidence="2">Uncharacterized protein</fullName>
    </submittedName>
</protein>
<proteinExistence type="predicted"/>
<evidence type="ECO:0000313" key="2">
    <source>
        <dbReference type="EMBL" id="CCB55292.1"/>
    </source>
</evidence>
<dbReference type="HOGENOM" id="CLU_1322963_0_0_1"/>
<feature type="compositionally biased region" description="Polar residues" evidence="1">
    <location>
        <begin position="124"/>
        <end position="137"/>
    </location>
</feature>
<dbReference type="InParanoid" id="F6HLN6"/>
<sequence>MAGQLYFFFPTDFYYPKPPSVTAENANNLPVPSLHIPKSVDPQQPKTLVHREVQYEKVEKQPPFSPVRCAGSSHAKGRVKNLQQRRSWQMGGSPFLIVSMAGQLYLFFPTDFYYPKPPSVNGEKANNPSFPSLQTPKTLHHQQPKALVHKNTQGEKLEKEPSSSIEHRVSSSQAEGRPRVYNRKEVQGKSAELPAATFLDWNSRTRAF</sequence>
<dbReference type="EMBL" id="FN595991">
    <property type="protein sequence ID" value="CCB55292.1"/>
    <property type="molecule type" value="Genomic_DNA"/>
</dbReference>
<reference evidence="3" key="1">
    <citation type="journal article" date="2007" name="Nature">
        <title>The grapevine genome sequence suggests ancestral hexaploidization in major angiosperm phyla.</title>
        <authorList>
            <consortium name="The French-Italian Public Consortium for Grapevine Genome Characterization."/>
            <person name="Jaillon O."/>
            <person name="Aury J.-M."/>
            <person name="Noel B."/>
            <person name="Policriti A."/>
            <person name="Clepet C."/>
            <person name="Casagrande A."/>
            <person name="Choisne N."/>
            <person name="Aubourg S."/>
            <person name="Vitulo N."/>
            <person name="Jubin C."/>
            <person name="Vezzi A."/>
            <person name="Legeai F."/>
            <person name="Hugueney P."/>
            <person name="Dasilva C."/>
            <person name="Horner D."/>
            <person name="Mica E."/>
            <person name="Jublot D."/>
            <person name="Poulain J."/>
            <person name="Bruyere C."/>
            <person name="Billault A."/>
            <person name="Segurens B."/>
            <person name="Gouyvenoux M."/>
            <person name="Ugarte E."/>
            <person name="Cattonaro F."/>
            <person name="Anthouard V."/>
            <person name="Vico V."/>
            <person name="Del Fabbro C."/>
            <person name="Alaux M."/>
            <person name="Di Gaspero G."/>
            <person name="Dumas V."/>
            <person name="Felice N."/>
            <person name="Paillard S."/>
            <person name="Juman I."/>
            <person name="Moroldo M."/>
            <person name="Scalabrin S."/>
            <person name="Canaguier A."/>
            <person name="Le Clainche I."/>
            <person name="Malacrida G."/>
            <person name="Durand E."/>
            <person name="Pesole G."/>
            <person name="Laucou V."/>
            <person name="Chatelet P."/>
            <person name="Merdinoglu D."/>
            <person name="Delledonne M."/>
            <person name="Pezzotti M."/>
            <person name="Lecharny A."/>
            <person name="Scarpelli C."/>
            <person name="Artiguenave F."/>
            <person name="Pe M.E."/>
            <person name="Valle G."/>
            <person name="Morgante M."/>
            <person name="Caboche M."/>
            <person name="Adam-Blondon A.-F."/>
            <person name="Weissenbach J."/>
            <person name="Quetier F."/>
            <person name="Wincker P."/>
        </authorList>
    </citation>
    <scope>NUCLEOTIDE SEQUENCE [LARGE SCALE GENOMIC DNA]</scope>
    <source>
        <strain evidence="3">cv. Pinot noir / PN40024</strain>
    </source>
</reference>
<evidence type="ECO:0000256" key="1">
    <source>
        <dbReference type="SAM" id="MobiDB-lite"/>
    </source>
</evidence>
<keyword evidence="3" id="KW-1185">Reference proteome</keyword>
<gene>
    <name evidence="2" type="ordered locus">VIT_08s0007g05830</name>
</gene>
<feature type="compositionally biased region" description="Basic and acidic residues" evidence="1">
    <location>
        <begin position="152"/>
        <end position="169"/>
    </location>
</feature>
<dbReference type="PaxDb" id="29760-VIT_08s0007g05830.t01"/>
<evidence type="ECO:0000313" key="3">
    <source>
        <dbReference type="Proteomes" id="UP000009183"/>
    </source>
</evidence>
<dbReference type="AlphaFoldDB" id="F6HLN6"/>
<dbReference type="OrthoDB" id="10300606at2759"/>
<dbReference type="Proteomes" id="UP000009183">
    <property type="component" value="Chromosome 8"/>
</dbReference>
<name>F6HLN6_VITVI</name>
<accession>F6HLN6</accession>